<evidence type="ECO:0000256" key="4">
    <source>
        <dbReference type="ARBA" id="ARBA00022553"/>
    </source>
</evidence>
<comment type="subcellular location">
    <subcellularLocation>
        <location evidence="2">Membrane</location>
    </subcellularLocation>
</comment>
<name>A0A179D411_9BACT</name>
<keyword evidence="8" id="KW-0067">ATP-binding</keyword>
<dbReference type="Pfam" id="PF00512">
    <property type="entry name" value="HisKA"/>
    <property type="match status" value="1"/>
</dbReference>
<accession>A0A179D411</accession>
<evidence type="ECO:0000256" key="6">
    <source>
        <dbReference type="ARBA" id="ARBA00022741"/>
    </source>
</evidence>
<keyword evidence="10" id="KW-0175">Coiled coil</keyword>
<dbReference type="SUPFAM" id="SSF47384">
    <property type="entry name" value="Homodimeric domain of signal transducing histidine kinase"/>
    <property type="match status" value="1"/>
</dbReference>
<dbReference type="InterPro" id="IPR003661">
    <property type="entry name" value="HisK_dim/P_dom"/>
</dbReference>
<evidence type="ECO:0000259" key="13">
    <source>
        <dbReference type="PROSITE" id="PS50885"/>
    </source>
</evidence>
<dbReference type="SUPFAM" id="SSF158472">
    <property type="entry name" value="HAMP domain-like"/>
    <property type="match status" value="1"/>
</dbReference>
<evidence type="ECO:0000313" key="14">
    <source>
        <dbReference type="EMBL" id="OAQ20212.1"/>
    </source>
</evidence>
<evidence type="ECO:0000256" key="10">
    <source>
        <dbReference type="SAM" id="Coils"/>
    </source>
</evidence>
<evidence type="ECO:0000259" key="12">
    <source>
        <dbReference type="PROSITE" id="PS50109"/>
    </source>
</evidence>
<dbReference type="InterPro" id="IPR003660">
    <property type="entry name" value="HAMP_dom"/>
</dbReference>
<keyword evidence="5" id="KW-0808">Transferase</keyword>
<evidence type="ECO:0000256" key="2">
    <source>
        <dbReference type="ARBA" id="ARBA00004370"/>
    </source>
</evidence>
<keyword evidence="11" id="KW-1133">Transmembrane helix</keyword>
<dbReference type="STRING" id="999894.TDIS_1714"/>
<dbReference type="Pfam" id="PF00672">
    <property type="entry name" value="HAMP"/>
    <property type="match status" value="1"/>
</dbReference>
<dbReference type="PATRIC" id="fig|999894.6.peg.1712"/>
<feature type="domain" description="Histidine kinase" evidence="12">
    <location>
        <begin position="232"/>
        <end position="437"/>
    </location>
</feature>
<dbReference type="Proteomes" id="UP000078390">
    <property type="component" value="Unassembled WGS sequence"/>
</dbReference>
<comment type="caution">
    <text evidence="14">The sequence shown here is derived from an EMBL/GenBank/DDBJ whole genome shotgun (WGS) entry which is preliminary data.</text>
</comment>
<dbReference type="GO" id="GO:0000155">
    <property type="term" value="F:phosphorelay sensor kinase activity"/>
    <property type="evidence" value="ECO:0007669"/>
    <property type="project" value="InterPro"/>
</dbReference>
<keyword evidence="4" id="KW-0597">Phosphoprotein</keyword>
<dbReference type="CDD" id="cd00082">
    <property type="entry name" value="HisKA"/>
    <property type="match status" value="1"/>
</dbReference>
<dbReference type="SMART" id="SM00387">
    <property type="entry name" value="HATPase_c"/>
    <property type="match status" value="1"/>
</dbReference>
<evidence type="ECO:0000256" key="11">
    <source>
        <dbReference type="SAM" id="Phobius"/>
    </source>
</evidence>
<keyword evidence="7" id="KW-0418">Kinase</keyword>
<reference evidence="14 15" key="1">
    <citation type="submission" date="2016-04" db="EMBL/GenBank/DDBJ databases">
        <title>Genome analysis of Thermosulfurimonas dismutans, the first thermophilic sulfur-disproportionating bacterium of the phylum Thermodesulfobacteria.</title>
        <authorList>
            <person name="Mardanov A.V."/>
            <person name="Beletsky A.V."/>
            <person name="Kadnikov V.V."/>
            <person name="Slobodkin A.I."/>
            <person name="Ravin N.V."/>
        </authorList>
    </citation>
    <scope>NUCLEOTIDE SEQUENCE [LARGE SCALE GENOMIC DNA]</scope>
    <source>
        <strain evidence="14 15">S95</strain>
    </source>
</reference>
<organism evidence="14 15">
    <name type="scientific">Thermosulfurimonas dismutans</name>
    <dbReference type="NCBI Taxonomy" id="999894"/>
    <lineage>
        <taxon>Bacteria</taxon>
        <taxon>Pseudomonadati</taxon>
        <taxon>Thermodesulfobacteriota</taxon>
        <taxon>Thermodesulfobacteria</taxon>
        <taxon>Thermodesulfobacteriales</taxon>
        <taxon>Thermodesulfobacteriaceae</taxon>
        <taxon>Thermosulfurimonas</taxon>
    </lineage>
</organism>
<keyword evidence="9" id="KW-0902">Two-component regulatory system</keyword>
<keyword evidence="11" id="KW-0472">Membrane</keyword>
<dbReference type="InterPro" id="IPR036097">
    <property type="entry name" value="HisK_dim/P_sf"/>
</dbReference>
<dbReference type="PANTHER" id="PTHR43065">
    <property type="entry name" value="SENSOR HISTIDINE KINASE"/>
    <property type="match status" value="1"/>
</dbReference>
<dbReference type="CDD" id="cd06225">
    <property type="entry name" value="HAMP"/>
    <property type="match status" value="1"/>
</dbReference>
<proteinExistence type="predicted"/>
<comment type="catalytic activity">
    <reaction evidence="1">
        <text>ATP + protein L-histidine = ADP + protein N-phospho-L-histidine.</text>
        <dbReference type="EC" id="2.7.13.3"/>
    </reaction>
</comment>
<evidence type="ECO:0000256" key="9">
    <source>
        <dbReference type="ARBA" id="ARBA00023012"/>
    </source>
</evidence>
<dbReference type="PANTHER" id="PTHR43065:SF10">
    <property type="entry name" value="PEROXIDE STRESS-ACTIVATED HISTIDINE KINASE MAK3"/>
    <property type="match status" value="1"/>
</dbReference>
<dbReference type="Pfam" id="PF02518">
    <property type="entry name" value="HATPase_c"/>
    <property type="match status" value="1"/>
</dbReference>
<dbReference type="SMART" id="SM00304">
    <property type="entry name" value="HAMP"/>
    <property type="match status" value="1"/>
</dbReference>
<feature type="coiled-coil region" evidence="10">
    <location>
        <begin position="189"/>
        <end position="223"/>
    </location>
</feature>
<dbReference type="GO" id="GO:0005524">
    <property type="term" value="F:ATP binding"/>
    <property type="evidence" value="ECO:0007669"/>
    <property type="project" value="UniProtKB-KW"/>
</dbReference>
<dbReference type="PRINTS" id="PR00344">
    <property type="entry name" value="BCTRLSENSOR"/>
</dbReference>
<evidence type="ECO:0000256" key="5">
    <source>
        <dbReference type="ARBA" id="ARBA00022679"/>
    </source>
</evidence>
<evidence type="ECO:0000256" key="7">
    <source>
        <dbReference type="ARBA" id="ARBA00022777"/>
    </source>
</evidence>
<dbReference type="InterPro" id="IPR036890">
    <property type="entry name" value="HATPase_C_sf"/>
</dbReference>
<dbReference type="Gene3D" id="3.30.565.10">
    <property type="entry name" value="Histidine kinase-like ATPase, C-terminal domain"/>
    <property type="match status" value="1"/>
</dbReference>
<feature type="transmembrane region" description="Helical" evidence="11">
    <location>
        <begin position="136"/>
        <end position="155"/>
    </location>
</feature>
<dbReference type="InterPro" id="IPR003594">
    <property type="entry name" value="HATPase_dom"/>
</dbReference>
<evidence type="ECO:0000256" key="3">
    <source>
        <dbReference type="ARBA" id="ARBA00012438"/>
    </source>
</evidence>
<dbReference type="PROSITE" id="PS50885">
    <property type="entry name" value="HAMP"/>
    <property type="match status" value="1"/>
</dbReference>
<evidence type="ECO:0000256" key="8">
    <source>
        <dbReference type="ARBA" id="ARBA00022840"/>
    </source>
</evidence>
<keyword evidence="11" id="KW-0812">Transmembrane</keyword>
<feature type="domain" description="HAMP" evidence="13">
    <location>
        <begin position="156"/>
        <end position="208"/>
    </location>
</feature>
<dbReference type="GO" id="GO:0016020">
    <property type="term" value="C:membrane"/>
    <property type="evidence" value="ECO:0007669"/>
    <property type="project" value="UniProtKB-SubCell"/>
</dbReference>
<dbReference type="Gene3D" id="6.10.340.10">
    <property type="match status" value="1"/>
</dbReference>
<keyword evidence="15" id="KW-1185">Reference proteome</keyword>
<dbReference type="SMART" id="SM00388">
    <property type="entry name" value="HisKA"/>
    <property type="match status" value="1"/>
</dbReference>
<dbReference type="SUPFAM" id="SSF55874">
    <property type="entry name" value="ATPase domain of HSP90 chaperone/DNA topoisomerase II/histidine kinase"/>
    <property type="match status" value="1"/>
</dbReference>
<dbReference type="InterPro" id="IPR004358">
    <property type="entry name" value="Sig_transdc_His_kin-like_C"/>
</dbReference>
<evidence type="ECO:0000313" key="15">
    <source>
        <dbReference type="Proteomes" id="UP000078390"/>
    </source>
</evidence>
<dbReference type="InterPro" id="IPR005467">
    <property type="entry name" value="His_kinase_dom"/>
</dbReference>
<dbReference type="AlphaFoldDB" id="A0A179D411"/>
<gene>
    <name evidence="14" type="ORF">TDIS_1714</name>
</gene>
<dbReference type="Gene3D" id="1.10.287.130">
    <property type="match status" value="1"/>
</dbReference>
<sequence>MAITLVIVITTALISVLIIKEEKKFFTKAFLEEHISQARLLAHEIVEPLLYEDFYTIYTIFKNVIKNDPHISWIILEDKDGKPLFHYPKIEEIQEKDVFEISIEIKTEELGRLGTLKMGLRKDLLLSRLQATESKLLLLIGIIVLTGILAALWMIRRVAKPILVLNQAAREIGKGHFGKTIKVKAVGEIAELVESFNRMSLQLKELVEEIKRTHERMARSERLYALGQFAAGVAHEIKNPLTSISLSIELLKMGKARPETFEIIEKEIKRIDRLVKNFLEFARSQRQDLKFVETQVNSILEETLKLIGFQARKNKIEIHTEFADLPAIQSSPEALKQIFLNVILNAIQAMEGGGELRVKTALKDDDHVVITIKDTGPGIPKEILNRVFDPFFTTKPDGTGMGLAITYNLVKSLGGEIEIYSEEGKGTRVEIILPISPKSS</sequence>
<protein>
    <recommendedName>
        <fullName evidence="3">histidine kinase</fullName>
        <ecNumber evidence="3">2.7.13.3</ecNumber>
    </recommendedName>
</protein>
<dbReference type="EMBL" id="LWLG01000014">
    <property type="protein sequence ID" value="OAQ20212.1"/>
    <property type="molecule type" value="Genomic_DNA"/>
</dbReference>
<dbReference type="EC" id="2.7.13.3" evidence="3"/>
<dbReference type="PROSITE" id="PS50109">
    <property type="entry name" value="HIS_KIN"/>
    <property type="match status" value="1"/>
</dbReference>
<keyword evidence="6" id="KW-0547">Nucleotide-binding</keyword>
<evidence type="ECO:0000256" key="1">
    <source>
        <dbReference type="ARBA" id="ARBA00000085"/>
    </source>
</evidence>